<dbReference type="InParanoid" id="A0A2H3EW43"/>
<accession>A0A2H3EW43</accession>
<reference evidence="2" key="1">
    <citation type="journal article" date="2017" name="Nat. Ecol. Evol.">
        <title>Genome expansion and lineage-specific genetic innovations in the forest pathogenic fungi Armillaria.</title>
        <authorList>
            <person name="Sipos G."/>
            <person name="Prasanna A.N."/>
            <person name="Walter M.C."/>
            <person name="O'Connor E."/>
            <person name="Balint B."/>
            <person name="Krizsan K."/>
            <person name="Kiss B."/>
            <person name="Hess J."/>
            <person name="Varga T."/>
            <person name="Slot J."/>
            <person name="Riley R."/>
            <person name="Boka B."/>
            <person name="Rigling D."/>
            <person name="Barry K."/>
            <person name="Lee J."/>
            <person name="Mihaltcheva S."/>
            <person name="LaButti K."/>
            <person name="Lipzen A."/>
            <person name="Waldron R."/>
            <person name="Moloney N.M."/>
            <person name="Sperisen C."/>
            <person name="Kredics L."/>
            <person name="Vagvoelgyi C."/>
            <person name="Patrignani A."/>
            <person name="Fitzpatrick D."/>
            <person name="Nagy I."/>
            <person name="Doyle S."/>
            <person name="Anderson J.B."/>
            <person name="Grigoriev I.V."/>
            <person name="Gueldener U."/>
            <person name="Muensterkoetter M."/>
            <person name="Nagy L.G."/>
        </authorList>
    </citation>
    <scope>NUCLEOTIDE SEQUENCE [LARGE SCALE GENOMIC DNA]</scope>
    <source>
        <strain evidence="2">Ar21-2</strain>
    </source>
</reference>
<name>A0A2H3EW43_ARMGA</name>
<gene>
    <name evidence="1" type="ORF">ARMGADRAFT_911069</name>
</gene>
<evidence type="ECO:0000313" key="2">
    <source>
        <dbReference type="Proteomes" id="UP000217790"/>
    </source>
</evidence>
<protein>
    <submittedName>
        <fullName evidence="1">Uncharacterized protein</fullName>
    </submittedName>
</protein>
<proteinExistence type="predicted"/>
<dbReference type="Proteomes" id="UP000217790">
    <property type="component" value="Unassembled WGS sequence"/>
</dbReference>
<feature type="non-terminal residue" evidence="1">
    <location>
        <position position="1"/>
    </location>
</feature>
<evidence type="ECO:0000313" key="1">
    <source>
        <dbReference type="EMBL" id="PBL04528.1"/>
    </source>
</evidence>
<organism evidence="1 2">
    <name type="scientific">Armillaria gallica</name>
    <name type="common">Bulbous honey fungus</name>
    <name type="synonym">Armillaria bulbosa</name>
    <dbReference type="NCBI Taxonomy" id="47427"/>
    <lineage>
        <taxon>Eukaryota</taxon>
        <taxon>Fungi</taxon>
        <taxon>Dikarya</taxon>
        <taxon>Basidiomycota</taxon>
        <taxon>Agaricomycotina</taxon>
        <taxon>Agaricomycetes</taxon>
        <taxon>Agaricomycetidae</taxon>
        <taxon>Agaricales</taxon>
        <taxon>Marasmiineae</taxon>
        <taxon>Physalacriaceae</taxon>
        <taxon>Armillaria</taxon>
    </lineage>
</organism>
<keyword evidence="2" id="KW-1185">Reference proteome</keyword>
<dbReference type="OrthoDB" id="3256444at2759"/>
<sequence length="145" mass="16239">IMADVSTCRRHINLAHKDAYHVWCKKKKFLSMLSDDVKARKCADALRQSSLNMHAVDHDNLPKAVRYSNAGFHRLCLEWGALTDQSIGAFEDPCFIAMIRMAAAAPDSSTVKLPNRAATRAGYLSMSSEYLRNLKSVLNISHFLV</sequence>
<dbReference type="EMBL" id="KZ293644">
    <property type="protein sequence ID" value="PBL04528.1"/>
    <property type="molecule type" value="Genomic_DNA"/>
</dbReference>
<dbReference type="AlphaFoldDB" id="A0A2H3EW43"/>
<dbReference type="OMA" id="RHINLAH"/>